<evidence type="ECO:0000256" key="1">
    <source>
        <dbReference type="SAM" id="MobiDB-lite"/>
    </source>
</evidence>
<evidence type="ECO:0000313" key="3">
    <source>
        <dbReference type="Proteomes" id="UP000198539"/>
    </source>
</evidence>
<dbReference type="RefSeq" id="WP_092890227.1">
    <property type="nucleotide sequence ID" value="NZ_CP061498.1"/>
</dbReference>
<feature type="compositionally biased region" description="Basic and acidic residues" evidence="1">
    <location>
        <begin position="323"/>
        <end position="337"/>
    </location>
</feature>
<feature type="compositionally biased region" description="Low complexity" evidence="1">
    <location>
        <begin position="205"/>
        <end position="230"/>
    </location>
</feature>
<sequence length="1019" mass="102322">MKPNFALSLTHESVALLHRASNGWLRVGTVALDSDDLAGEMSFWRGTAQTLAPHGVTCKLVIPNSEVLYRHLNAPGPDDARRRAQIVQQIDGLTPYSIDELVFDWVLTDAGVDVAVVARETLAEAEAFAVSHKLNPVSFVARPDAAEFAGEPFFGPTACAAQILGPGVMPERDAAPLAVNGKAATPPRGADTPLVPGRASPPAPVSASSAASAPVPSKAPAGPAPASKAPDTPKKPADAPTAAPAYAESGASAEKAGKTGAFSSMATKFAQAVRPAPSDPVPQARTATEAKSIAVLTDPSRPDISSADVATKAELPARAIEVPRRASETKAPEDKARSGGANAPVVAFRSRRSGKVDPVLVPPAAPESVSSRLQLPQQPKGVGARFAERAGAMFKGIVAPSGSSPAPADPKPAASPDNAAEADKHAVRAPARPVAVAKPSAVAKPVATAWTQPSVKPAFSATAEPRPKADAEPDARKAEAEAMTVFGARRNAQDDTGFLKRGVLLTVGLLLILGAVALASIMLTSEQDPVVAPQSATAPAPVAPPAPLSLAEEAPAAESASPDVAAPAVPEAEAPALSLADEAGIADEGPAAAEPALPQVADSDAAVREALGLPAETAPAGAEAPAEVDDVTPAPSDLATSDVQAGPQGMNPPEADQGGFALSTTTAPPLADIIAGLPTLSPPGALAAEPPLSLPPPAPFGTEFDLGPDGLVIPTPEGALTPQGIRVHSGSPVVTPPERPEAPPLPEPAAETQDQGALPQPDAVLPTADPALAEIRPGTRPARPLPDDATPSDAASEIAATDGIAPEVEPAAEAEIAPQLAESNTPVSDPAVTASPGGLALTALAGVRPAPRPSDLTAGAGSIGGAAVAPAEEVAAAPLVADNPMAVAASLRPNNRPSDFAARVQAMVVAQPEPPAAVPLVQQASAAAAATPRPSIPSSASVAEQATQTRAINLREVNLLGVFGTSNNRAALVRLSNGNVVRVGVGDTLDGGRVSSISDSELRYVKSGRNQVLTIGSSS</sequence>
<feature type="compositionally biased region" description="Pro residues" evidence="1">
    <location>
        <begin position="734"/>
        <end position="747"/>
    </location>
</feature>
<reference evidence="2 3" key="1">
    <citation type="submission" date="2016-10" db="EMBL/GenBank/DDBJ databases">
        <authorList>
            <person name="de Groot N.N."/>
        </authorList>
    </citation>
    <scope>NUCLEOTIDE SEQUENCE [LARGE SCALE GENOMIC DNA]</scope>
    <source>
        <strain evidence="2 3">CGMCC 1.8894</strain>
    </source>
</reference>
<feature type="region of interest" description="Disordered" evidence="1">
    <location>
        <begin position="397"/>
        <end position="429"/>
    </location>
</feature>
<gene>
    <name evidence="2" type="ORF">SAMN04488238_107103</name>
</gene>
<dbReference type="SUPFAM" id="SSF53067">
    <property type="entry name" value="Actin-like ATPase domain"/>
    <property type="match status" value="1"/>
</dbReference>
<feature type="region of interest" description="Disordered" evidence="1">
    <location>
        <begin position="457"/>
        <end position="478"/>
    </location>
</feature>
<name>A0A1H3AS54_9RHOB</name>
<dbReference type="AlphaFoldDB" id="A0A1H3AS54"/>
<feature type="region of interest" description="Disordered" evidence="1">
    <location>
        <begin position="617"/>
        <end position="664"/>
    </location>
</feature>
<dbReference type="Proteomes" id="UP000198539">
    <property type="component" value="Unassembled WGS sequence"/>
</dbReference>
<proteinExistence type="predicted"/>
<dbReference type="InterPro" id="IPR043129">
    <property type="entry name" value="ATPase_NBD"/>
</dbReference>
<feature type="compositionally biased region" description="Low complexity" evidence="1">
    <location>
        <begin position="238"/>
        <end position="251"/>
    </location>
</feature>
<accession>A0A1H3AS54</accession>
<dbReference type="STRING" id="564137.SAMN04488238_107103"/>
<dbReference type="OrthoDB" id="7870459at2"/>
<keyword evidence="3" id="KW-1185">Reference proteome</keyword>
<feature type="region of interest" description="Disordered" evidence="1">
    <location>
        <begin position="323"/>
        <end position="342"/>
    </location>
</feature>
<feature type="region of interest" description="Disordered" evidence="1">
    <location>
        <begin position="686"/>
        <end position="834"/>
    </location>
</feature>
<dbReference type="EMBL" id="FNOM01000007">
    <property type="protein sequence ID" value="SDX32228.1"/>
    <property type="molecule type" value="Genomic_DNA"/>
</dbReference>
<feature type="compositionally biased region" description="Low complexity" evidence="1">
    <location>
        <begin position="399"/>
        <end position="419"/>
    </location>
</feature>
<evidence type="ECO:0008006" key="4">
    <source>
        <dbReference type="Google" id="ProtNLM"/>
    </source>
</evidence>
<feature type="region of interest" description="Disordered" evidence="1">
    <location>
        <begin position="179"/>
        <end position="251"/>
    </location>
</feature>
<feature type="compositionally biased region" description="Low complexity" evidence="1">
    <location>
        <begin position="805"/>
        <end position="822"/>
    </location>
</feature>
<feature type="compositionally biased region" description="Basic and acidic residues" evidence="1">
    <location>
        <begin position="465"/>
        <end position="478"/>
    </location>
</feature>
<protein>
    <recommendedName>
        <fullName evidence="4">Type IV pilus biogenesis protein PilP</fullName>
    </recommendedName>
</protein>
<organism evidence="2 3">
    <name type="scientific">Roseicitreum antarcticum</name>
    <dbReference type="NCBI Taxonomy" id="564137"/>
    <lineage>
        <taxon>Bacteria</taxon>
        <taxon>Pseudomonadati</taxon>
        <taxon>Pseudomonadota</taxon>
        <taxon>Alphaproteobacteria</taxon>
        <taxon>Rhodobacterales</taxon>
        <taxon>Paracoccaceae</taxon>
        <taxon>Roseicitreum</taxon>
    </lineage>
</organism>
<evidence type="ECO:0000313" key="2">
    <source>
        <dbReference type="EMBL" id="SDX32228.1"/>
    </source>
</evidence>